<evidence type="ECO:0000313" key="4">
    <source>
        <dbReference type="Proteomes" id="UP001446871"/>
    </source>
</evidence>
<feature type="transmembrane region" description="Helical" evidence="2">
    <location>
        <begin position="68"/>
        <end position="101"/>
    </location>
</feature>
<feature type="transmembrane region" description="Helical" evidence="2">
    <location>
        <begin position="30"/>
        <end position="56"/>
    </location>
</feature>
<gene>
    <name evidence="3" type="ORF">PG996_008232</name>
</gene>
<evidence type="ECO:0000256" key="2">
    <source>
        <dbReference type="SAM" id="Phobius"/>
    </source>
</evidence>
<reference evidence="3 4" key="1">
    <citation type="submission" date="2023-01" db="EMBL/GenBank/DDBJ databases">
        <title>Analysis of 21 Apiospora genomes using comparative genomics revels a genus with tremendous synthesis potential of carbohydrate active enzymes and secondary metabolites.</title>
        <authorList>
            <person name="Sorensen T."/>
        </authorList>
    </citation>
    <scope>NUCLEOTIDE SEQUENCE [LARGE SCALE GENOMIC DNA]</scope>
    <source>
        <strain evidence="3 4">CBS 83171</strain>
    </source>
</reference>
<accession>A0ABR1UXG3</accession>
<keyword evidence="2" id="KW-0472">Membrane</keyword>
<evidence type="ECO:0000313" key="3">
    <source>
        <dbReference type="EMBL" id="KAK8063580.1"/>
    </source>
</evidence>
<evidence type="ECO:0000256" key="1">
    <source>
        <dbReference type="SAM" id="MobiDB-lite"/>
    </source>
</evidence>
<name>A0ABR1UXG3_9PEZI</name>
<keyword evidence="2" id="KW-1133">Transmembrane helix</keyword>
<dbReference type="EMBL" id="JAQQWM010000005">
    <property type="protein sequence ID" value="KAK8063580.1"/>
    <property type="molecule type" value="Genomic_DNA"/>
</dbReference>
<feature type="region of interest" description="Disordered" evidence="1">
    <location>
        <begin position="126"/>
        <end position="175"/>
    </location>
</feature>
<sequence length="175" mass="19666">MVNATEIEHHMRGEPDGYTIPDDDGRLTPLFVFLGFFGFFYLVVASSITAIVYKELRDSYPVFRNDGCLVVLLPLVSFVAGVLFPVEILLYLVYICVAYLVRKTSEADTCCGFNFASYKARRAARRTQRSAEQRRQQQQQQQQSTQRPDQAEPIATPPPAYTARASPSDMEAGQA</sequence>
<protein>
    <submittedName>
        <fullName evidence="3">Uncharacterized protein</fullName>
    </submittedName>
</protein>
<feature type="compositionally biased region" description="Low complexity" evidence="1">
    <location>
        <begin position="136"/>
        <end position="147"/>
    </location>
</feature>
<proteinExistence type="predicted"/>
<keyword evidence="4" id="KW-1185">Reference proteome</keyword>
<dbReference type="Proteomes" id="UP001446871">
    <property type="component" value="Unassembled WGS sequence"/>
</dbReference>
<keyword evidence="2" id="KW-0812">Transmembrane</keyword>
<organism evidence="3 4">
    <name type="scientific">Apiospora saccharicola</name>
    <dbReference type="NCBI Taxonomy" id="335842"/>
    <lineage>
        <taxon>Eukaryota</taxon>
        <taxon>Fungi</taxon>
        <taxon>Dikarya</taxon>
        <taxon>Ascomycota</taxon>
        <taxon>Pezizomycotina</taxon>
        <taxon>Sordariomycetes</taxon>
        <taxon>Xylariomycetidae</taxon>
        <taxon>Amphisphaeriales</taxon>
        <taxon>Apiosporaceae</taxon>
        <taxon>Apiospora</taxon>
    </lineage>
</organism>
<comment type="caution">
    <text evidence="3">The sequence shown here is derived from an EMBL/GenBank/DDBJ whole genome shotgun (WGS) entry which is preliminary data.</text>
</comment>